<dbReference type="Pfam" id="PF03788">
    <property type="entry name" value="LrgA"/>
    <property type="match status" value="1"/>
</dbReference>
<comment type="caution">
    <text evidence="7">The sequence shown here is derived from an EMBL/GenBank/DDBJ whole genome shotgun (WGS) entry which is preliminary data.</text>
</comment>
<dbReference type="RefSeq" id="WP_109621303.1">
    <property type="nucleotide sequence ID" value="NZ_QGDO01000006.1"/>
</dbReference>
<dbReference type="OrthoDB" id="3176438at2"/>
<keyword evidence="5 6" id="KW-0472">Membrane</keyword>
<evidence type="ECO:0000256" key="6">
    <source>
        <dbReference type="SAM" id="Phobius"/>
    </source>
</evidence>
<sequence>MILSLAIIFGLLLLGNTISYLLHIPVPGSIIGMVMLTALLHFKIVKVDQIKGIANLLTTHMAFLFIPPGVALMLHFQTLKSELVTILGSCLISTVVVLIVVGFTQQKLDKSKDDE</sequence>
<evidence type="ECO:0000256" key="4">
    <source>
        <dbReference type="ARBA" id="ARBA00022989"/>
    </source>
</evidence>
<reference evidence="7 8" key="1">
    <citation type="submission" date="2018-03" db="EMBL/GenBank/DDBJ databases">
        <title>Genomic Encyclopedia of Archaeal and Bacterial Type Strains, Phase II (KMG-II): from individual species to whole genera.</title>
        <authorList>
            <person name="Goeker M."/>
        </authorList>
    </citation>
    <scope>NUCLEOTIDE SEQUENCE [LARGE SCALE GENOMIC DNA]</scope>
    <source>
        <strain evidence="7 8">DSM 28229</strain>
    </source>
</reference>
<keyword evidence="8" id="KW-1185">Reference proteome</keyword>
<organism evidence="7 8">
    <name type="scientific">Sediminitomix flava</name>
    <dbReference type="NCBI Taxonomy" id="379075"/>
    <lineage>
        <taxon>Bacteria</taxon>
        <taxon>Pseudomonadati</taxon>
        <taxon>Bacteroidota</taxon>
        <taxon>Cytophagia</taxon>
        <taxon>Cytophagales</taxon>
        <taxon>Flammeovirgaceae</taxon>
        <taxon>Sediminitomix</taxon>
    </lineage>
</organism>
<comment type="subcellular location">
    <subcellularLocation>
        <location evidence="1">Cell membrane</location>
        <topology evidence="1">Multi-pass membrane protein</topology>
    </subcellularLocation>
</comment>
<feature type="transmembrane region" description="Helical" evidence="6">
    <location>
        <begin position="83"/>
        <end position="103"/>
    </location>
</feature>
<keyword evidence="3 6" id="KW-0812">Transmembrane</keyword>
<gene>
    <name evidence="7" type="ORF">BC781_106248</name>
</gene>
<dbReference type="InterPro" id="IPR005538">
    <property type="entry name" value="LrgA/CidA"/>
</dbReference>
<evidence type="ECO:0000256" key="2">
    <source>
        <dbReference type="ARBA" id="ARBA00022475"/>
    </source>
</evidence>
<dbReference type="GO" id="GO:0005886">
    <property type="term" value="C:plasma membrane"/>
    <property type="evidence" value="ECO:0007669"/>
    <property type="project" value="UniProtKB-SubCell"/>
</dbReference>
<evidence type="ECO:0000256" key="3">
    <source>
        <dbReference type="ARBA" id="ARBA00022692"/>
    </source>
</evidence>
<feature type="transmembrane region" description="Helical" evidence="6">
    <location>
        <begin position="29"/>
        <end position="45"/>
    </location>
</feature>
<evidence type="ECO:0000313" key="7">
    <source>
        <dbReference type="EMBL" id="PWJ39347.1"/>
    </source>
</evidence>
<evidence type="ECO:0000313" key="8">
    <source>
        <dbReference type="Proteomes" id="UP000245535"/>
    </source>
</evidence>
<keyword evidence="4 6" id="KW-1133">Transmembrane helix</keyword>
<keyword evidence="2" id="KW-1003">Cell membrane</keyword>
<protein>
    <submittedName>
        <fullName evidence="7">Holin-like protein</fullName>
    </submittedName>
</protein>
<dbReference type="EMBL" id="QGDO01000006">
    <property type="protein sequence ID" value="PWJ39347.1"/>
    <property type="molecule type" value="Genomic_DNA"/>
</dbReference>
<dbReference type="Proteomes" id="UP000245535">
    <property type="component" value="Unassembled WGS sequence"/>
</dbReference>
<proteinExistence type="predicted"/>
<dbReference type="AlphaFoldDB" id="A0A315Z651"/>
<name>A0A315Z651_SEDFL</name>
<evidence type="ECO:0000256" key="5">
    <source>
        <dbReference type="ARBA" id="ARBA00023136"/>
    </source>
</evidence>
<dbReference type="PANTHER" id="PTHR33931">
    <property type="entry name" value="HOLIN-LIKE PROTEIN CIDA-RELATED"/>
    <property type="match status" value="1"/>
</dbReference>
<dbReference type="PANTHER" id="PTHR33931:SF2">
    <property type="entry name" value="HOLIN-LIKE PROTEIN CIDA"/>
    <property type="match status" value="1"/>
</dbReference>
<feature type="transmembrane region" description="Helical" evidence="6">
    <location>
        <begin position="57"/>
        <end position="77"/>
    </location>
</feature>
<evidence type="ECO:0000256" key="1">
    <source>
        <dbReference type="ARBA" id="ARBA00004651"/>
    </source>
</evidence>
<accession>A0A315Z651</accession>